<sequence length="257" mass="28434">MGKEDARQAAEVESSQQFRVLLLFLGHASCSVFLVLINKTISVPLEMPGNGGELVTSLMFQDLPTPLNVQPEAVIDIQLAFPELTDRVPAHLVRGLPCKEQIDFDSFHSRNMRAMPLPLSRCHATYAMDDLHRIEAILCSQSPPGGSYNNSNNKNNINNNNNNTTTTIATTTELIVQQTRADTQGLNSLQDEMKWFAKKRGVKKVVKAVEIKRHILAIRAKEAQLGRDDFISAAEKQVDAVLRGARVVIPEDLSFSG</sequence>
<accession>A0A813L3H4</accession>
<organism evidence="2 3">
    <name type="scientific">Polarella glacialis</name>
    <name type="common">Dinoflagellate</name>
    <dbReference type="NCBI Taxonomy" id="89957"/>
    <lineage>
        <taxon>Eukaryota</taxon>
        <taxon>Sar</taxon>
        <taxon>Alveolata</taxon>
        <taxon>Dinophyceae</taxon>
        <taxon>Suessiales</taxon>
        <taxon>Suessiaceae</taxon>
        <taxon>Polarella</taxon>
    </lineage>
</organism>
<protein>
    <submittedName>
        <fullName evidence="2">Uncharacterized protein</fullName>
    </submittedName>
</protein>
<keyword evidence="1" id="KW-1133">Transmembrane helix</keyword>
<dbReference type="EMBL" id="CAJNNW010034143">
    <property type="protein sequence ID" value="CAE8721746.1"/>
    <property type="molecule type" value="Genomic_DNA"/>
</dbReference>
<dbReference type="AlphaFoldDB" id="A0A813L3H4"/>
<dbReference type="Proteomes" id="UP000626109">
    <property type="component" value="Unassembled WGS sequence"/>
</dbReference>
<keyword evidence="1" id="KW-0472">Membrane</keyword>
<proteinExistence type="predicted"/>
<evidence type="ECO:0000256" key="1">
    <source>
        <dbReference type="SAM" id="Phobius"/>
    </source>
</evidence>
<feature type="transmembrane region" description="Helical" evidence="1">
    <location>
        <begin position="20"/>
        <end position="37"/>
    </location>
</feature>
<comment type="caution">
    <text evidence="2">The sequence shown here is derived from an EMBL/GenBank/DDBJ whole genome shotgun (WGS) entry which is preliminary data.</text>
</comment>
<reference evidence="2" key="1">
    <citation type="submission" date="2021-02" db="EMBL/GenBank/DDBJ databases">
        <authorList>
            <person name="Dougan E. K."/>
            <person name="Rhodes N."/>
            <person name="Thang M."/>
            <person name="Chan C."/>
        </authorList>
    </citation>
    <scope>NUCLEOTIDE SEQUENCE</scope>
</reference>
<keyword evidence="1" id="KW-0812">Transmembrane</keyword>
<name>A0A813L3H4_POLGL</name>
<evidence type="ECO:0000313" key="3">
    <source>
        <dbReference type="Proteomes" id="UP000626109"/>
    </source>
</evidence>
<gene>
    <name evidence="2" type="ORF">PGLA2088_LOCUS42110</name>
</gene>
<evidence type="ECO:0000313" key="2">
    <source>
        <dbReference type="EMBL" id="CAE8721746.1"/>
    </source>
</evidence>